<accession>A0ABM3M0L9</accession>
<dbReference type="Gene3D" id="2.40.10.10">
    <property type="entry name" value="Trypsin-like serine proteases"/>
    <property type="match status" value="1"/>
</dbReference>
<feature type="chain" id="PRO_5045743438" evidence="6">
    <location>
        <begin position="20"/>
        <end position="256"/>
    </location>
</feature>
<evidence type="ECO:0000313" key="8">
    <source>
        <dbReference type="Proteomes" id="UP001652582"/>
    </source>
</evidence>
<keyword evidence="5" id="KW-1015">Disulfide bond</keyword>
<dbReference type="InterPro" id="IPR043504">
    <property type="entry name" value="Peptidase_S1_PA_chymotrypsin"/>
</dbReference>
<dbReference type="InterPro" id="IPR001254">
    <property type="entry name" value="Trypsin_dom"/>
</dbReference>
<dbReference type="Proteomes" id="UP001652582">
    <property type="component" value="Chromosome 24"/>
</dbReference>
<evidence type="ECO:0000256" key="2">
    <source>
        <dbReference type="ARBA" id="ARBA00022670"/>
    </source>
</evidence>
<evidence type="ECO:0000256" key="4">
    <source>
        <dbReference type="ARBA" id="ARBA00022825"/>
    </source>
</evidence>
<dbReference type="PANTHER" id="PTHR24276">
    <property type="entry name" value="POLYSERASE-RELATED"/>
    <property type="match status" value="1"/>
</dbReference>
<dbReference type="SMART" id="SM00020">
    <property type="entry name" value="Tryp_SPc"/>
    <property type="match status" value="1"/>
</dbReference>
<keyword evidence="3" id="KW-0378">Hydrolase</keyword>
<feature type="signal peptide" evidence="6">
    <location>
        <begin position="1"/>
        <end position="19"/>
    </location>
</feature>
<keyword evidence="2" id="KW-0645">Protease</keyword>
<dbReference type="RefSeq" id="XP_052744843.1">
    <property type="nucleotide sequence ID" value="XM_052888883.1"/>
</dbReference>
<dbReference type="PRINTS" id="PR00722">
    <property type="entry name" value="CHYMOTRYPSIN"/>
</dbReference>
<keyword evidence="8" id="KW-1185">Reference proteome</keyword>
<dbReference type="PROSITE" id="PS50240">
    <property type="entry name" value="TRYPSIN_DOM"/>
    <property type="match status" value="1"/>
</dbReference>
<dbReference type="PANTHER" id="PTHR24276:SF91">
    <property type="entry name" value="AT26814P-RELATED"/>
    <property type="match status" value="1"/>
</dbReference>
<dbReference type="InterPro" id="IPR009003">
    <property type="entry name" value="Peptidase_S1_PA"/>
</dbReference>
<dbReference type="SUPFAM" id="SSF50494">
    <property type="entry name" value="Trypsin-like serine proteases"/>
    <property type="match status" value="1"/>
</dbReference>
<dbReference type="GeneID" id="112055270"/>
<reference evidence="9" key="1">
    <citation type="submission" date="2025-08" db="UniProtKB">
        <authorList>
            <consortium name="RefSeq"/>
        </authorList>
    </citation>
    <scope>IDENTIFICATION</scope>
</reference>
<dbReference type="InterPro" id="IPR050430">
    <property type="entry name" value="Peptidase_S1"/>
</dbReference>
<dbReference type="Pfam" id="PF00089">
    <property type="entry name" value="Trypsin"/>
    <property type="match status" value="1"/>
</dbReference>
<evidence type="ECO:0000313" key="9">
    <source>
        <dbReference type="RefSeq" id="XP_052744843.1"/>
    </source>
</evidence>
<dbReference type="CDD" id="cd00190">
    <property type="entry name" value="Tryp_SPc"/>
    <property type="match status" value="1"/>
</dbReference>
<organism evidence="8 9">
    <name type="scientific">Bicyclus anynana</name>
    <name type="common">Squinting bush brown butterfly</name>
    <dbReference type="NCBI Taxonomy" id="110368"/>
    <lineage>
        <taxon>Eukaryota</taxon>
        <taxon>Metazoa</taxon>
        <taxon>Ecdysozoa</taxon>
        <taxon>Arthropoda</taxon>
        <taxon>Hexapoda</taxon>
        <taxon>Insecta</taxon>
        <taxon>Pterygota</taxon>
        <taxon>Neoptera</taxon>
        <taxon>Endopterygota</taxon>
        <taxon>Lepidoptera</taxon>
        <taxon>Glossata</taxon>
        <taxon>Ditrysia</taxon>
        <taxon>Papilionoidea</taxon>
        <taxon>Nymphalidae</taxon>
        <taxon>Satyrinae</taxon>
        <taxon>Satyrini</taxon>
        <taxon>Mycalesina</taxon>
        <taxon>Bicyclus</taxon>
    </lineage>
</organism>
<sequence>MIFFGMIALTDLFLNIISALPSQERIVGGTITSINNYPFTVSLQFSWDNVRFGHKCGATILNNRSAVSAIHCWVNNPVANRFRIRSGSTTKSSGGWMHNVAQLIGHPHFNRANLDNDIGIVRVATLFQIHLPTVRAARVAGTHHHVPDNHDVVALGWGNIHTDGPGSEQLRRVVLRAVNHTQCRMAFGGLTANMLCANWIDASRSICFGDSGTGLLHNNVLVGVASFIGWDGCGSIRWPSVFVRVSRYETWIRTNS</sequence>
<evidence type="ECO:0000256" key="3">
    <source>
        <dbReference type="ARBA" id="ARBA00022801"/>
    </source>
</evidence>
<proteinExistence type="inferred from homology"/>
<evidence type="ECO:0000256" key="1">
    <source>
        <dbReference type="ARBA" id="ARBA00007664"/>
    </source>
</evidence>
<evidence type="ECO:0000259" key="7">
    <source>
        <dbReference type="PROSITE" id="PS50240"/>
    </source>
</evidence>
<comment type="similarity">
    <text evidence="1">Belongs to the peptidase S1 family.</text>
</comment>
<feature type="domain" description="Peptidase S1" evidence="7">
    <location>
        <begin position="26"/>
        <end position="256"/>
    </location>
</feature>
<keyword evidence="4" id="KW-0720">Serine protease</keyword>
<keyword evidence="6" id="KW-0732">Signal</keyword>
<dbReference type="InterPro" id="IPR001314">
    <property type="entry name" value="Peptidase_S1A"/>
</dbReference>
<evidence type="ECO:0000256" key="5">
    <source>
        <dbReference type="ARBA" id="ARBA00023157"/>
    </source>
</evidence>
<name>A0ABM3M0L9_BICAN</name>
<evidence type="ECO:0000256" key="6">
    <source>
        <dbReference type="SAM" id="SignalP"/>
    </source>
</evidence>
<protein>
    <submittedName>
        <fullName evidence="9">Trypsin CFT-1-like</fullName>
    </submittedName>
</protein>
<gene>
    <name evidence="9" type="primary">LOC112055270</name>
</gene>